<dbReference type="RefSeq" id="WP_351975873.1">
    <property type="nucleotide sequence ID" value="NZ_JBEPBX010000007.1"/>
</dbReference>
<evidence type="ECO:0000256" key="1">
    <source>
        <dbReference type="SAM" id="MobiDB-lite"/>
    </source>
</evidence>
<proteinExistence type="predicted"/>
<feature type="compositionally biased region" description="Low complexity" evidence="1">
    <location>
        <begin position="114"/>
        <end position="124"/>
    </location>
</feature>
<comment type="caution">
    <text evidence="3">The sequence shown here is derived from an EMBL/GenBank/DDBJ whole genome shotgun (WGS) entry which is preliminary data.</text>
</comment>
<name>A0ABV1UTB9_9ACTN</name>
<sequence>MDYCSTCRRHLNGALVCPGCGAYAPDIAPPPVHAAGATAPSWQPHGADETPVEPATPAGPSGQGRAARRRQLARWKKHKRRAAAGSAIAIVGGALTIAALPTDSGRSRAIAADAPDTAPTHRPASVAQPQERAALPSKAPRPSATETVKAVPRQRNTAAVSESVPTAVAAARPARTVSAPPSAPEAPRTEAPRPTATAAPAAPAEPPAAPTADEPQTRPTQTATTSPTEVCLLVLCVG</sequence>
<evidence type="ECO:0000256" key="2">
    <source>
        <dbReference type="SAM" id="Phobius"/>
    </source>
</evidence>
<evidence type="ECO:0000313" key="3">
    <source>
        <dbReference type="EMBL" id="MER6613932.1"/>
    </source>
</evidence>
<feature type="transmembrane region" description="Helical" evidence="2">
    <location>
        <begin position="82"/>
        <end position="100"/>
    </location>
</feature>
<keyword evidence="2" id="KW-1133">Transmembrane helix</keyword>
<feature type="compositionally biased region" description="Low complexity" evidence="1">
    <location>
        <begin position="163"/>
        <end position="180"/>
    </location>
</feature>
<dbReference type="EMBL" id="JBEPBX010000007">
    <property type="protein sequence ID" value="MER6613932.1"/>
    <property type="molecule type" value="Genomic_DNA"/>
</dbReference>
<keyword evidence="2" id="KW-0812">Transmembrane</keyword>
<accession>A0ABV1UTB9</accession>
<organism evidence="3 4">
    <name type="scientific">Streptomyces xantholiticus</name>
    <dbReference type="NCBI Taxonomy" id="68285"/>
    <lineage>
        <taxon>Bacteria</taxon>
        <taxon>Bacillati</taxon>
        <taxon>Actinomycetota</taxon>
        <taxon>Actinomycetes</taxon>
        <taxon>Kitasatosporales</taxon>
        <taxon>Streptomycetaceae</taxon>
        <taxon>Streptomyces</taxon>
    </lineage>
</organism>
<reference evidence="3 4" key="1">
    <citation type="submission" date="2024-06" db="EMBL/GenBank/DDBJ databases">
        <title>The Natural Products Discovery Center: Release of the First 8490 Sequenced Strains for Exploring Actinobacteria Biosynthetic Diversity.</title>
        <authorList>
            <person name="Kalkreuter E."/>
            <person name="Kautsar S.A."/>
            <person name="Yang D."/>
            <person name="Bader C.D."/>
            <person name="Teijaro C.N."/>
            <person name="Fluegel L."/>
            <person name="Davis C.M."/>
            <person name="Simpson J.R."/>
            <person name="Lauterbach L."/>
            <person name="Steele A.D."/>
            <person name="Gui C."/>
            <person name="Meng S."/>
            <person name="Li G."/>
            <person name="Viehrig K."/>
            <person name="Ye F."/>
            <person name="Su P."/>
            <person name="Kiefer A.F."/>
            <person name="Nichols A."/>
            <person name="Cepeda A.J."/>
            <person name="Yan W."/>
            <person name="Fan B."/>
            <person name="Jiang Y."/>
            <person name="Adhikari A."/>
            <person name="Zheng C.-J."/>
            <person name="Schuster L."/>
            <person name="Cowan T.M."/>
            <person name="Smanski M.J."/>
            <person name="Chevrette M.G."/>
            <person name="De Carvalho L.P.S."/>
            <person name="Shen B."/>
        </authorList>
    </citation>
    <scope>NUCLEOTIDE SEQUENCE [LARGE SCALE GENOMIC DNA]</scope>
    <source>
        <strain evidence="3 4">NPDC000837</strain>
    </source>
</reference>
<keyword evidence="4" id="KW-1185">Reference proteome</keyword>
<keyword evidence="2" id="KW-0472">Membrane</keyword>
<feature type="region of interest" description="Disordered" evidence="1">
    <location>
        <begin position="34"/>
        <end position="71"/>
    </location>
</feature>
<feature type="compositionally biased region" description="Low complexity" evidence="1">
    <location>
        <begin position="210"/>
        <end position="225"/>
    </location>
</feature>
<feature type="compositionally biased region" description="Low complexity" evidence="1">
    <location>
        <begin position="192"/>
        <end position="202"/>
    </location>
</feature>
<gene>
    <name evidence="3" type="ORF">ABT276_11190</name>
</gene>
<dbReference type="Proteomes" id="UP001445472">
    <property type="component" value="Unassembled WGS sequence"/>
</dbReference>
<evidence type="ECO:0000313" key="4">
    <source>
        <dbReference type="Proteomes" id="UP001445472"/>
    </source>
</evidence>
<feature type="region of interest" description="Disordered" evidence="1">
    <location>
        <begin position="114"/>
        <end position="225"/>
    </location>
</feature>
<protein>
    <submittedName>
        <fullName evidence="3">Uncharacterized protein</fullName>
    </submittedName>
</protein>